<dbReference type="InterPro" id="IPR002545">
    <property type="entry name" value="CheW-lke_dom"/>
</dbReference>
<feature type="compositionally biased region" description="Basic residues" evidence="10">
    <location>
        <begin position="48"/>
        <end position="61"/>
    </location>
</feature>
<dbReference type="InterPro" id="IPR036097">
    <property type="entry name" value="HisK_dim/P_sf"/>
</dbReference>
<evidence type="ECO:0000256" key="4">
    <source>
        <dbReference type="ARBA" id="ARBA00022553"/>
    </source>
</evidence>
<dbReference type="InterPro" id="IPR037006">
    <property type="entry name" value="CheA-like_homodim_sf"/>
</dbReference>
<feature type="compositionally biased region" description="Low complexity" evidence="10">
    <location>
        <begin position="260"/>
        <end position="278"/>
    </location>
</feature>
<dbReference type="EMBL" id="AE008923">
    <property type="protein sequence ID" value="AAM36792.1"/>
    <property type="molecule type" value="Genomic_DNA"/>
</dbReference>
<dbReference type="InterPro" id="IPR036061">
    <property type="entry name" value="CheW-like_dom_sf"/>
</dbReference>
<evidence type="ECO:0000256" key="5">
    <source>
        <dbReference type="ARBA" id="ARBA00022679"/>
    </source>
</evidence>
<evidence type="ECO:0000256" key="7">
    <source>
        <dbReference type="ARBA" id="ARBA00023012"/>
    </source>
</evidence>
<dbReference type="Pfam" id="PF02518">
    <property type="entry name" value="HATPase_c"/>
    <property type="match status" value="1"/>
</dbReference>
<evidence type="ECO:0000259" key="12">
    <source>
        <dbReference type="PROSITE" id="PS50851"/>
    </source>
</evidence>
<dbReference type="SUPFAM" id="SSF47226">
    <property type="entry name" value="Histidine-containing phosphotransfer domain, HPT domain"/>
    <property type="match status" value="1"/>
</dbReference>
<dbReference type="InterPro" id="IPR008207">
    <property type="entry name" value="Sig_transdc_His_kin_Hpt_dom"/>
</dbReference>
<sequence>MPRAGQPAAQRRAQSGPGRAAGKDAPQPDRAVAGAELPGPERPDHPARGRYRAARARRLRCARPAAEEHRTEERRRRSCRSCSQGPGPSRGVAGRCRRPAVRIGAVTMSAVPDDIAADFIVEAQEILDRLGEQLVSLEQAPEEADQLNAVFRGFHTLKGGAGFLAIKPMVELCHAAEETLGMARSGQAVLQAHHFDAAQQSLDYLQAMLDAMGSGEAVPHAPATLIAQFDAKSAPPAIKAAPQAAAAKPVAAAHGDDAHAPAPKAAGKGAAKTGAEAEQTVRVDTKRLDAIVNLIGELVLSRNRLKTLRTRLRDEELDRAVSTLDIATARLQTAVMRTRMQPVSKVFARFPKVARDVARTLSKEVELELIGAETELDRNLVEALADPLVHLVRNAIDHGIESPALREATGKPRSGHVRLSAQQEGDYVSIEIQDDGAGIDPERLREIARNKGLIDAEAAARLSTDECLHLIFMPGFSTKAEVTDISGRGVGMDVVQSRIRELSGQIQIQSELGRGSRFMIRVPLTLAILPTLLVQAGEAVYALPLARVVEVLHAPQTSLGWFDGRAVLDRRSHTLPLIDLRRWLGVPAEQPPLLTVVLLQAGETRFGLVVDQVRGREEVVIKPLPRALRGLPGYAGATLIGDGRMALILDVDGLRSSDH</sequence>
<dbReference type="Gene3D" id="1.20.120.160">
    <property type="entry name" value="HPT domain"/>
    <property type="match status" value="1"/>
</dbReference>
<name>A0AAI7ZF53_XANAC</name>
<dbReference type="SMART" id="SM00073">
    <property type="entry name" value="HPT"/>
    <property type="match status" value="1"/>
</dbReference>
<dbReference type="PROSITE" id="PS50894">
    <property type="entry name" value="HPT"/>
    <property type="match status" value="1"/>
</dbReference>
<dbReference type="Gene3D" id="1.10.287.560">
    <property type="entry name" value="Histidine kinase CheA-like, homodimeric domain"/>
    <property type="match status" value="1"/>
</dbReference>
<dbReference type="FunFam" id="3.30.565.10:FF:000016">
    <property type="entry name" value="Chemotaxis protein CheA, putative"/>
    <property type="match status" value="1"/>
</dbReference>
<feature type="region of interest" description="Disordered" evidence="10">
    <location>
        <begin position="249"/>
        <end position="278"/>
    </location>
</feature>
<dbReference type="InterPro" id="IPR003594">
    <property type="entry name" value="HATPase_dom"/>
</dbReference>
<dbReference type="Proteomes" id="UP000000576">
    <property type="component" value="Chromosome"/>
</dbReference>
<dbReference type="CDD" id="cd16916">
    <property type="entry name" value="HATPase_CheA-like"/>
    <property type="match status" value="1"/>
</dbReference>
<keyword evidence="5" id="KW-0808">Transferase</keyword>
<evidence type="ECO:0000256" key="1">
    <source>
        <dbReference type="ARBA" id="ARBA00000085"/>
    </source>
</evidence>
<dbReference type="Pfam" id="PF01627">
    <property type="entry name" value="Hpt"/>
    <property type="match status" value="1"/>
</dbReference>
<dbReference type="Gene3D" id="2.30.30.40">
    <property type="entry name" value="SH3 Domains"/>
    <property type="match status" value="1"/>
</dbReference>
<evidence type="ECO:0000256" key="10">
    <source>
        <dbReference type="SAM" id="MobiDB-lite"/>
    </source>
</evidence>
<dbReference type="SMART" id="SM00387">
    <property type="entry name" value="HATPase_c"/>
    <property type="match status" value="1"/>
</dbReference>
<feature type="compositionally biased region" description="Basic and acidic residues" evidence="10">
    <location>
        <begin position="65"/>
        <end position="75"/>
    </location>
</feature>
<dbReference type="Pfam" id="PF02895">
    <property type="entry name" value="H-kinase_dim"/>
    <property type="match status" value="1"/>
</dbReference>
<dbReference type="InterPro" id="IPR036641">
    <property type="entry name" value="HPT_dom_sf"/>
</dbReference>
<dbReference type="SMART" id="SM00260">
    <property type="entry name" value="CheW"/>
    <property type="match status" value="1"/>
</dbReference>
<evidence type="ECO:0000256" key="3">
    <source>
        <dbReference type="ARBA" id="ARBA00021495"/>
    </source>
</evidence>
<feature type="region of interest" description="Disordered" evidence="10">
    <location>
        <begin position="1"/>
        <end position="94"/>
    </location>
</feature>
<organism evidence="14 15">
    <name type="scientific">Xanthomonas axonopodis pv. citri (strain 306)</name>
    <dbReference type="NCBI Taxonomy" id="190486"/>
    <lineage>
        <taxon>Bacteria</taxon>
        <taxon>Pseudomonadati</taxon>
        <taxon>Pseudomonadota</taxon>
        <taxon>Gammaproteobacteria</taxon>
        <taxon>Lysobacterales</taxon>
        <taxon>Lysobacteraceae</taxon>
        <taxon>Xanthomonas</taxon>
    </lineage>
</organism>
<keyword evidence="7" id="KW-0902">Two-component regulatory system</keyword>
<evidence type="ECO:0000256" key="2">
    <source>
        <dbReference type="ARBA" id="ARBA00012438"/>
    </source>
</evidence>
<dbReference type="InterPro" id="IPR005467">
    <property type="entry name" value="His_kinase_dom"/>
</dbReference>
<feature type="domain" description="Histidine kinase" evidence="11">
    <location>
        <begin position="276"/>
        <end position="526"/>
    </location>
</feature>
<dbReference type="GO" id="GO:0006935">
    <property type="term" value="P:chemotaxis"/>
    <property type="evidence" value="ECO:0007669"/>
    <property type="project" value="InterPro"/>
</dbReference>
<evidence type="ECO:0000256" key="8">
    <source>
        <dbReference type="ARBA" id="ARBA00035100"/>
    </source>
</evidence>
<dbReference type="SUPFAM" id="SSF55874">
    <property type="entry name" value="ATPase domain of HSP90 chaperone/DNA topoisomerase II/histidine kinase"/>
    <property type="match status" value="1"/>
</dbReference>
<reference evidence="14 15" key="1">
    <citation type="journal article" date="2002" name="Nature">
        <title>Comparison of the genomes of two Xanthomonas pathogens with differing host specificities.</title>
        <authorList>
            <person name="da Silva A.C."/>
            <person name="Ferro J.A."/>
            <person name="Reinach F.C."/>
            <person name="Farah C.S."/>
            <person name="Furlan L.R."/>
            <person name="Quaggio R.B."/>
            <person name="Monteiro-Vitorello C.B."/>
            <person name="Van Sluys M.A."/>
            <person name="Almeida N.F."/>
            <person name="Alves L.M."/>
            <person name="do Amaral A.M."/>
            <person name="Bertolini M.C."/>
            <person name="Camargo L.E."/>
            <person name="Camarotte G."/>
            <person name="Cannavan F."/>
            <person name="Cardozo J."/>
            <person name="Chambergo F."/>
            <person name="Ciapina L.P."/>
            <person name="Cicarelli R.M."/>
            <person name="Coutinho L.L."/>
            <person name="Cursino-Santos J.R."/>
            <person name="El-Dorry H."/>
            <person name="Faria J.B."/>
            <person name="Ferreira A.J."/>
            <person name="Ferreira R.C."/>
            <person name="Ferro M.I."/>
            <person name="Formighieri E.F."/>
            <person name="Franco M.C."/>
            <person name="Greggio C.C."/>
            <person name="Gruber A."/>
            <person name="Katsuyama A.M."/>
            <person name="Kishi L.T."/>
            <person name="Leite R.P."/>
            <person name="Lemos E.G."/>
            <person name="Lemos M.V."/>
            <person name="Locali E.C."/>
            <person name="Machado M.A."/>
            <person name="Madeira A.M."/>
            <person name="Martinez-Rossi N.M."/>
            <person name="Martins E.C."/>
            <person name="Meidanis J."/>
            <person name="Menck C.F."/>
            <person name="Miyaki C.Y."/>
            <person name="Moon D.H."/>
            <person name="Moreira L.M."/>
            <person name="Novo M.T."/>
            <person name="Okura V.K."/>
            <person name="Oliveira M.C."/>
            <person name="Oliveira V.R."/>
            <person name="Pereira H.A."/>
            <person name="Rossi A."/>
            <person name="Sena J.A."/>
            <person name="Silva C."/>
            <person name="de Souza R.F."/>
            <person name="Spinola L.A."/>
            <person name="Takita M.A."/>
            <person name="Tamura R.E."/>
            <person name="Teixeira E.C."/>
            <person name="Tezza R.I."/>
            <person name="Trindade dos Santos M."/>
            <person name="Truffi D."/>
            <person name="Tsai S.M."/>
            <person name="White F.F."/>
            <person name="Setubal J.C."/>
            <person name="Kitajima J.P."/>
        </authorList>
    </citation>
    <scope>NUCLEOTIDE SEQUENCE [LARGE SCALE GENOMIC DNA]</scope>
    <source>
        <strain evidence="14 15">306</strain>
    </source>
</reference>
<comment type="catalytic activity">
    <reaction evidence="1">
        <text>ATP + protein L-histidine = ADP + protein N-phospho-L-histidine.</text>
        <dbReference type="EC" id="2.7.13.3"/>
    </reaction>
</comment>
<dbReference type="SUPFAM" id="SSF47384">
    <property type="entry name" value="Homodimeric domain of signal transducing histidine kinase"/>
    <property type="match status" value="1"/>
</dbReference>
<feature type="modified residue" description="Phosphohistidine" evidence="9">
    <location>
        <position position="155"/>
    </location>
</feature>
<protein>
    <recommendedName>
        <fullName evidence="3">Chemotaxis protein CheA</fullName>
        <ecNumber evidence="2">2.7.13.3</ecNumber>
    </recommendedName>
</protein>
<keyword evidence="4 9" id="KW-0597">Phosphoprotein</keyword>
<evidence type="ECO:0000256" key="9">
    <source>
        <dbReference type="PROSITE-ProRule" id="PRU00110"/>
    </source>
</evidence>
<gene>
    <name evidence="14" type="primary">cheA</name>
    <name evidence="14" type="ordered locus">XAC1930</name>
</gene>
<dbReference type="SMART" id="SM01231">
    <property type="entry name" value="H-kinase_dim"/>
    <property type="match status" value="1"/>
</dbReference>
<keyword evidence="6" id="KW-0418">Kinase</keyword>
<dbReference type="SUPFAM" id="SSF50341">
    <property type="entry name" value="CheW-like"/>
    <property type="match status" value="1"/>
</dbReference>
<dbReference type="InterPro" id="IPR004105">
    <property type="entry name" value="CheA-like_dim"/>
</dbReference>
<dbReference type="PANTHER" id="PTHR43395">
    <property type="entry name" value="SENSOR HISTIDINE KINASE CHEA"/>
    <property type="match status" value="1"/>
</dbReference>
<dbReference type="Gene3D" id="3.30.565.10">
    <property type="entry name" value="Histidine kinase-like ATPase, C-terminal domain"/>
    <property type="match status" value="1"/>
</dbReference>
<dbReference type="GO" id="GO:0005737">
    <property type="term" value="C:cytoplasm"/>
    <property type="evidence" value="ECO:0007669"/>
    <property type="project" value="InterPro"/>
</dbReference>
<feature type="domain" description="CheW-like" evidence="12">
    <location>
        <begin position="528"/>
        <end position="659"/>
    </location>
</feature>
<evidence type="ECO:0000259" key="11">
    <source>
        <dbReference type="PROSITE" id="PS50109"/>
    </source>
</evidence>
<dbReference type="PROSITE" id="PS50851">
    <property type="entry name" value="CHEW"/>
    <property type="match status" value="1"/>
</dbReference>
<dbReference type="PANTHER" id="PTHR43395:SF1">
    <property type="entry name" value="CHEMOTAXIS PROTEIN CHEA"/>
    <property type="match status" value="1"/>
</dbReference>
<dbReference type="Pfam" id="PF01584">
    <property type="entry name" value="CheW"/>
    <property type="match status" value="1"/>
</dbReference>
<evidence type="ECO:0000313" key="15">
    <source>
        <dbReference type="Proteomes" id="UP000000576"/>
    </source>
</evidence>
<evidence type="ECO:0000259" key="13">
    <source>
        <dbReference type="PROSITE" id="PS50894"/>
    </source>
</evidence>
<dbReference type="GO" id="GO:0000155">
    <property type="term" value="F:phosphorelay sensor kinase activity"/>
    <property type="evidence" value="ECO:0007669"/>
    <property type="project" value="InterPro"/>
</dbReference>
<dbReference type="AlphaFoldDB" id="A0AAI7ZF53"/>
<evidence type="ECO:0000256" key="6">
    <source>
        <dbReference type="ARBA" id="ARBA00022777"/>
    </source>
</evidence>
<dbReference type="KEGG" id="xac:XAC1930"/>
<accession>A0AAI7ZF53</accession>
<feature type="domain" description="HPt" evidence="13">
    <location>
        <begin position="108"/>
        <end position="212"/>
    </location>
</feature>
<dbReference type="CDD" id="cd00731">
    <property type="entry name" value="CheA_reg"/>
    <property type="match status" value="1"/>
</dbReference>
<comment type="function">
    <text evidence="8">Involved in the transmission of sensory signals from the chemoreceptors to the flagellar motors. CheA is autophosphorylated; it can transfer its phosphate group to either CheB or CheY.</text>
</comment>
<dbReference type="PRINTS" id="PR00344">
    <property type="entry name" value="BCTRLSENSOR"/>
</dbReference>
<dbReference type="CDD" id="cd00088">
    <property type="entry name" value="HPT"/>
    <property type="match status" value="1"/>
</dbReference>
<dbReference type="PROSITE" id="PS50109">
    <property type="entry name" value="HIS_KIN"/>
    <property type="match status" value="1"/>
</dbReference>
<dbReference type="InterPro" id="IPR036890">
    <property type="entry name" value="HATPase_C_sf"/>
</dbReference>
<dbReference type="EC" id="2.7.13.3" evidence="2"/>
<dbReference type="InterPro" id="IPR004358">
    <property type="entry name" value="Sig_transdc_His_kin-like_C"/>
</dbReference>
<feature type="compositionally biased region" description="Low complexity" evidence="10">
    <location>
        <begin position="1"/>
        <end position="17"/>
    </location>
</feature>
<proteinExistence type="predicted"/>
<evidence type="ECO:0000313" key="14">
    <source>
        <dbReference type="EMBL" id="AAM36792.1"/>
    </source>
</evidence>
<dbReference type="InterPro" id="IPR051315">
    <property type="entry name" value="Bact_Chemotaxis_CheA"/>
</dbReference>